<keyword evidence="3" id="KW-1185">Reference proteome</keyword>
<comment type="caution">
    <text evidence="2">The sequence shown here is derived from an EMBL/GenBank/DDBJ whole genome shotgun (WGS) entry which is preliminary data.</text>
</comment>
<name>A0A9N9A5H5_9GLOM</name>
<gene>
    <name evidence="2" type="ORF">AGERDE_LOCUS5057</name>
</gene>
<accession>A0A9N9A5H5</accession>
<reference evidence="2" key="1">
    <citation type="submission" date="2021-06" db="EMBL/GenBank/DDBJ databases">
        <authorList>
            <person name="Kallberg Y."/>
            <person name="Tangrot J."/>
            <person name="Rosling A."/>
        </authorList>
    </citation>
    <scope>NUCLEOTIDE SEQUENCE</scope>
    <source>
        <strain evidence="2">MT106</strain>
    </source>
</reference>
<evidence type="ECO:0000256" key="1">
    <source>
        <dbReference type="SAM" id="MobiDB-lite"/>
    </source>
</evidence>
<feature type="region of interest" description="Disordered" evidence="1">
    <location>
        <begin position="43"/>
        <end position="63"/>
    </location>
</feature>
<dbReference type="Gene3D" id="3.40.1410.10">
    <property type="entry name" value="Chorismate lyase-like"/>
    <property type="match status" value="1"/>
</dbReference>
<sequence>MAKKLRSARQGFYSLPSFRVLNVAWFNDNISINIIRNKNVTVSNSNTDDKDEDDTDDKIRKNGILPKESTTRKKIKINDGNSRQPKRPLLRRVDREVNLCCKGKVLCNAVSRLFVYDEKILDIINEQDIGIAQIFRCFEKLPDFQLLLIGRTDTTWWREYSLCIDGMECYIKEIFPKNLFKNEWIDQVDNNPDDFFDKECTRNAVSWDYYSLTFKSEK</sequence>
<dbReference type="AlphaFoldDB" id="A0A9N9A5H5"/>
<protein>
    <submittedName>
        <fullName evidence="2">10321_t:CDS:1</fullName>
    </submittedName>
</protein>
<organism evidence="2 3">
    <name type="scientific">Ambispora gerdemannii</name>
    <dbReference type="NCBI Taxonomy" id="144530"/>
    <lineage>
        <taxon>Eukaryota</taxon>
        <taxon>Fungi</taxon>
        <taxon>Fungi incertae sedis</taxon>
        <taxon>Mucoromycota</taxon>
        <taxon>Glomeromycotina</taxon>
        <taxon>Glomeromycetes</taxon>
        <taxon>Archaeosporales</taxon>
        <taxon>Ambisporaceae</taxon>
        <taxon>Ambispora</taxon>
    </lineage>
</organism>
<proteinExistence type="predicted"/>
<evidence type="ECO:0000313" key="2">
    <source>
        <dbReference type="EMBL" id="CAG8517449.1"/>
    </source>
</evidence>
<evidence type="ECO:0000313" key="3">
    <source>
        <dbReference type="Proteomes" id="UP000789831"/>
    </source>
</evidence>
<dbReference type="SUPFAM" id="SSF64288">
    <property type="entry name" value="Chorismate lyase-like"/>
    <property type="match status" value="1"/>
</dbReference>
<dbReference type="InterPro" id="IPR028978">
    <property type="entry name" value="Chorismate_lyase_/UTRA_dom_sf"/>
</dbReference>
<dbReference type="Proteomes" id="UP000789831">
    <property type="component" value="Unassembled WGS sequence"/>
</dbReference>
<dbReference type="OrthoDB" id="5673at2759"/>
<dbReference type="EMBL" id="CAJVPL010000643">
    <property type="protein sequence ID" value="CAG8517449.1"/>
    <property type="molecule type" value="Genomic_DNA"/>
</dbReference>